<evidence type="ECO:0000313" key="8">
    <source>
        <dbReference type="EMBL" id="PWA32064.1"/>
    </source>
</evidence>
<keyword evidence="6" id="KW-1133">Transmembrane helix</keyword>
<dbReference type="PANTHER" id="PTHR47718:SF17">
    <property type="entry name" value="PROTEIN FAR1-RELATED SEQUENCE 5-LIKE"/>
    <property type="match status" value="1"/>
</dbReference>
<evidence type="ECO:0000256" key="3">
    <source>
        <dbReference type="ARBA" id="ARBA00022833"/>
    </source>
</evidence>
<keyword evidence="3" id="KW-0862">Zinc</keyword>
<dbReference type="InterPro" id="IPR006564">
    <property type="entry name" value="Znf_PMZ"/>
</dbReference>
<evidence type="ECO:0000259" key="7">
    <source>
        <dbReference type="PROSITE" id="PS50966"/>
    </source>
</evidence>
<evidence type="ECO:0000256" key="5">
    <source>
        <dbReference type="SAM" id="MobiDB-lite"/>
    </source>
</evidence>
<evidence type="ECO:0000256" key="2">
    <source>
        <dbReference type="ARBA" id="ARBA00022771"/>
    </source>
</evidence>
<feature type="domain" description="SWIM-type" evidence="7">
    <location>
        <begin position="185"/>
        <end position="221"/>
    </location>
</feature>
<keyword evidence="6" id="KW-0472">Membrane</keyword>
<comment type="caution">
    <text evidence="8">The sequence shown here is derived from an EMBL/GenBank/DDBJ whole genome shotgun (WGS) entry which is preliminary data.</text>
</comment>
<evidence type="ECO:0000313" key="9">
    <source>
        <dbReference type="Proteomes" id="UP000245207"/>
    </source>
</evidence>
<protein>
    <submittedName>
        <fullName evidence="8">FAR1 DNA binding domain, Zinc finger, SWIM-type, MULE transposase domain, FHY3/FAR1 family</fullName>
    </submittedName>
</protein>
<evidence type="ECO:0000256" key="4">
    <source>
        <dbReference type="PROSITE-ProRule" id="PRU00325"/>
    </source>
</evidence>
<dbReference type="PANTHER" id="PTHR47718">
    <property type="entry name" value="OS01G0519700 PROTEIN"/>
    <property type="match status" value="1"/>
</dbReference>
<evidence type="ECO:0000256" key="1">
    <source>
        <dbReference type="ARBA" id="ARBA00022723"/>
    </source>
</evidence>
<name>A0A2U1KAH8_ARTAN</name>
<feature type="compositionally biased region" description="Basic and acidic residues" evidence="5">
    <location>
        <begin position="369"/>
        <end position="378"/>
    </location>
</feature>
<feature type="region of interest" description="Disordered" evidence="5">
    <location>
        <begin position="369"/>
        <end position="390"/>
    </location>
</feature>
<evidence type="ECO:0000256" key="6">
    <source>
        <dbReference type="SAM" id="Phobius"/>
    </source>
</evidence>
<proteinExistence type="predicted"/>
<dbReference type="OrthoDB" id="1914915at2759"/>
<keyword evidence="1" id="KW-0479">Metal-binding</keyword>
<feature type="transmembrane region" description="Helical" evidence="6">
    <location>
        <begin position="7"/>
        <end position="26"/>
    </location>
</feature>
<dbReference type="PROSITE" id="PS50966">
    <property type="entry name" value="ZF_SWIM"/>
    <property type="match status" value="1"/>
</dbReference>
<dbReference type="Pfam" id="PF04434">
    <property type="entry name" value="SWIM"/>
    <property type="match status" value="1"/>
</dbReference>
<feature type="compositionally biased region" description="Basic residues" evidence="5">
    <location>
        <begin position="379"/>
        <end position="390"/>
    </location>
</feature>
<accession>A0A2U1KAH8</accession>
<dbReference type="AlphaFoldDB" id="A0A2U1KAH8"/>
<keyword evidence="6" id="KW-0812">Transmembrane</keyword>
<dbReference type="EMBL" id="PKPP01025728">
    <property type="protein sequence ID" value="PWA32064.1"/>
    <property type="molecule type" value="Genomic_DNA"/>
</dbReference>
<dbReference type="InterPro" id="IPR007527">
    <property type="entry name" value="Znf_SWIM"/>
</dbReference>
<dbReference type="Proteomes" id="UP000245207">
    <property type="component" value="Unassembled WGS sequence"/>
</dbReference>
<dbReference type="GO" id="GO:0008270">
    <property type="term" value="F:zinc ion binding"/>
    <property type="evidence" value="ECO:0007669"/>
    <property type="project" value="UniProtKB-KW"/>
</dbReference>
<sequence>MRCSQHHMEVSVFTYLILICLFYRLYSGCVNRFTVVACIWSFGIPDEINIGPVKGFSVMKEIYGGFGKTCSASVIEYKNFRWDMNNFIGERDTQVAINSLVKDIKPAEILIHAPTNVRNKGYQSNKRFRSSVDLSRPKASIVLRKCNTCGARQKGHDSKKGHQKYVIRDKQEDKIVNGVPIESRYEVEIDLSDITTSCSCRRFESYGLLCRHIFYVLRLCDINDFPKKYMLKRWSKNAVPHRSTDRNMHLQAMGDKNKLAEIAIREIYDSVEMSINSLVKDIEKFHVYRDTLLDLKSEAISNTQSCANLKKNEFFASLLGVTEPEEILIHAPTNVHNKGDRSNKRFKSPIEFARPKASTVLRKCNTCGAREKGHDTRTCPKKQGKSRKKK</sequence>
<dbReference type="SMART" id="SM00575">
    <property type="entry name" value="ZnF_PMZ"/>
    <property type="match status" value="1"/>
</dbReference>
<gene>
    <name evidence="8" type="ORF">CTI12_AA625520</name>
</gene>
<keyword evidence="2 4" id="KW-0863">Zinc-finger</keyword>
<keyword evidence="9" id="KW-1185">Reference proteome</keyword>
<organism evidence="8 9">
    <name type="scientific">Artemisia annua</name>
    <name type="common">Sweet wormwood</name>
    <dbReference type="NCBI Taxonomy" id="35608"/>
    <lineage>
        <taxon>Eukaryota</taxon>
        <taxon>Viridiplantae</taxon>
        <taxon>Streptophyta</taxon>
        <taxon>Embryophyta</taxon>
        <taxon>Tracheophyta</taxon>
        <taxon>Spermatophyta</taxon>
        <taxon>Magnoliopsida</taxon>
        <taxon>eudicotyledons</taxon>
        <taxon>Gunneridae</taxon>
        <taxon>Pentapetalae</taxon>
        <taxon>asterids</taxon>
        <taxon>campanulids</taxon>
        <taxon>Asterales</taxon>
        <taxon>Asteraceae</taxon>
        <taxon>Asteroideae</taxon>
        <taxon>Anthemideae</taxon>
        <taxon>Artemisiinae</taxon>
        <taxon>Artemisia</taxon>
    </lineage>
</organism>
<reference evidence="8 9" key="1">
    <citation type="journal article" date="2018" name="Mol. Plant">
        <title>The genome of Artemisia annua provides insight into the evolution of Asteraceae family and artemisinin biosynthesis.</title>
        <authorList>
            <person name="Shen Q."/>
            <person name="Zhang L."/>
            <person name="Liao Z."/>
            <person name="Wang S."/>
            <person name="Yan T."/>
            <person name="Shi P."/>
            <person name="Liu M."/>
            <person name="Fu X."/>
            <person name="Pan Q."/>
            <person name="Wang Y."/>
            <person name="Lv Z."/>
            <person name="Lu X."/>
            <person name="Zhang F."/>
            <person name="Jiang W."/>
            <person name="Ma Y."/>
            <person name="Chen M."/>
            <person name="Hao X."/>
            <person name="Li L."/>
            <person name="Tang Y."/>
            <person name="Lv G."/>
            <person name="Zhou Y."/>
            <person name="Sun X."/>
            <person name="Brodelius P.E."/>
            <person name="Rose J.K.C."/>
            <person name="Tang K."/>
        </authorList>
    </citation>
    <scope>NUCLEOTIDE SEQUENCE [LARGE SCALE GENOMIC DNA]</scope>
    <source>
        <strain evidence="9">cv. Huhao1</strain>
        <tissue evidence="8">Leaf</tissue>
    </source>
</reference>